<dbReference type="EMBL" id="LR862147">
    <property type="protein sequence ID" value="CAD1829482.1"/>
    <property type="molecule type" value="Genomic_DNA"/>
</dbReference>
<dbReference type="Gene3D" id="2.40.70.10">
    <property type="entry name" value="Acid Proteases"/>
    <property type="match status" value="1"/>
</dbReference>
<evidence type="ECO:0000313" key="2">
    <source>
        <dbReference type="EMBL" id="CAD1829482.1"/>
    </source>
</evidence>
<dbReference type="SUPFAM" id="SSF50630">
    <property type="entry name" value="Acid proteases"/>
    <property type="match status" value="1"/>
</dbReference>
<reference evidence="2" key="1">
    <citation type="submission" date="2020-07" db="EMBL/GenBank/DDBJ databases">
        <authorList>
            <person name="Lin J."/>
        </authorList>
    </citation>
    <scope>NUCLEOTIDE SEQUENCE</scope>
</reference>
<dbReference type="AlphaFoldDB" id="A0A6V7PF18"/>
<evidence type="ECO:0008006" key="3">
    <source>
        <dbReference type="Google" id="ProtNLM"/>
    </source>
</evidence>
<organism evidence="2">
    <name type="scientific">Ananas comosus var. bracteatus</name>
    <name type="common">red pineapple</name>
    <dbReference type="NCBI Taxonomy" id="296719"/>
    <lineage>
        <taxon>Eukaryota</taxon>
        <taxon>Viridiplantae</taxon>
        <taxon>Streptophyta</taxon>
        <taxon>Embryophyta</taxon>
        <taxon>Tracheophyta</taxon>
        <taxon>Spermatophyta</taxon>
        <taxon>Magnoliopsida</taxon>
        <taxon>Liliopsida</taxon>
        <taxon>Poales</taxon>
        <taxon>Bromeliaceae</taxon>
        <taxon>Bromelioideae</taxon>
        <taxon>Ananas</taxon>
    </lineage>
</organism>
<protein>
    <recommendedName>
        <fullName evidence="3">Retrotransposon protein, putative, unclassified</fullName>
    </recommendedName>
</protein>
<name>A0A6V7PF18_ANACO</name>
<dbReference type="PANTHER" id="PTHR33240:SF15">
    <property type="entry name" value="GAG-PRO-LIKE PROTEIN"/>
    <property type="match status" value="1"/>
</dbReference>
<proteinExistence type="predicted"/>
<gene>
    <name evidence="2" type="ORF">CB5_LOCUS12693</name>
</gene>
<feature type="compositionally biased region" description="Basic and acidic residues" evidence="1">
    <location>
        <begin position="1"/>
        <end position="15"/>
    </location>
</feature>
<accession>A0A6V7PF18</accession>
<dbReference type="InterPro" id="IPR021109">
    <property type="entry name" value="Peptidase_aspartic_dom_sf"/>
</dbReference>
<dbReference type="CDD" id="cd00303">
    <property type="entry name" value="retropepsin_like"/>
    <property type="match status" value="1"/>
</dbReference>
<sequence>MQAEARHHWEEEKGMRSNVRKWPEIQPSFRPMKNDHKAGGSAPVLWLKSKIERLTPVEPTKKVTRKALQEKIAALEMIIKRDRLESTEFEKQVYAGEELSVAQLQLEDVKVADAVVFEKPSALQTRFVRPLFIKSLIEERPMGRVMIDGGAMVNVMPTSFFKKLGKGKNELKPTDMTTIDFTGNGQQARGVLTTELTVGSKTLRTAFFVVDADSHYNLLLGRDWIQANKCVLSTLHGKLFQWVGNRVEEIMAEGWPQMIDINVEYIGYINWANIDQDQISFMRVTKEGVQLVLLKDAEA</sequence>
<feature type="region of interest" description="Disordered" evidence="1">
    <location>
        <begin position="1"/>
        <end position="38"/>
    </location>
</feature>
<evidence type="ECO:0000256" key="1">
    <source>
        <dbReference type="SAM" id="MobiDB-lite"/>
    </source>
</evidence>
<dbReference type="PANTHER" id="PTHR33240">
    <property type="entry name" value="OS08G0508500 PROTEIN"/>
    <property type="match status" value="1"/>
</dbReference>